<feature type="compositionally biased region" description="Basic and acidic residues" evidence="1">
    <location>
        <begin position="336"/>
        <end position="349"/>
    </location>
</feature>
<feature type="region of interest" description="Disordered" evidence="1">
    <location>
        <begin position="300"/>
        <end position="371"/>
    </location>
</feature>
<dbReference type="WBParaSite" id="nRc.2.0.1.t22134-RA">
    <property type="protein sequence ID" value="nRc.2.0.1.t22134-RA"/>
    <property type="gene ID" value="nRc.2.0.1.g22134"/>
</dbReference>
<reference evidence="3" key="1">
    <citation type="submission" date="2022-11" db="UniProtKB">
        <authorList>
            <consortium name="WormBaseParasite"/>
        </authorList>
    </citation>
    <scope>IDENTIFICATION</scope>
</reference>
<dbReference type="Proteomes" id="UP000887565">
    <property type="component" value="Unplaced"/>
</dbReference>
<evidence type="ECO:0000313" key="2">
    <source>
        <dbReference type="Proteomes" id="UP000887565"/>
    </source>
</evidence>
<evidence type="ECO:0000256" key="1">
    <source>
        <dbReference type="SAM" id="MobiDB-lite"/>
    </source>
</evidence>
<evidence type="ECO:0000313" key="3">
    <source>
        <dbReference type="WBParaSite" id="nRc.2.0.1.t22134-RA"/>
    </source>
</evidence>
<feature type="region of interest" description="Disordered" evidence="1">
    <location>
        <begin position="122"/>
        <end position="142"/>
    </location>
</feature>
<name>A0A915J8U2_ROMCU</name>
<feature type="compositionally biased region" description="Acidic residues" evidence="1">
    <location>
        <begin position="350"/>
        <end position="369"/>
    </location>
</feature>
<dbReference type="AlphaFoldDB" id="A0A915J8U2"/>
<keyword evidence="2" id="KW-1185">Reference proteome</keyword>
<sequence length="384" mass="44557">MTNVVASTSCSLPSLSTPKIFRLKRKIDDDPLSTLALSIKKSRKSSDFKIQSDSQPKNGSIIYDVLHLTASSSCPIAPEYSNVDYHDLNIIDDQSKTGIITDVDIPSYTHSEASNDIQGEDFDLSKIDPHLDQQPSSPNKRRKFCRQTTENALDNDITCNGRPMFKFKKENNHQSCNKSDYVYDFYVPKSYNVFKDGLPDKITCRVDTENLIDGVISLNACDNFDDNNGCFYDDQHFSSLYLAHNESSNSASSYFDPYYYRNERDIDRMYDSNLQSENQEKRLQKNVKFSDLLLEKSNWRRPLEDNEDEDSNDENNYKNDYPDEDEGNSSSEDDDIRNFHVFKERRSKNDDDDDEEEEKNLENYLDDGDMNLMSKFDDFYLENY</sequence>
<organism evidence="2 3">
    <name type="scientific">Romanomermis culicivorax</name>
    <name type="common">Nematode worm</name>
    <dbReference type="NCBI Taxonomy" id="13658"/>
    <lineage>
        <taxon>Eukaryota</taxon>
        <taxon>Metazoa</taxon>
        <taxon>Ecdysozoa</taxon>
        <taxon>Nematoda</taxon>
        <taxon>Enoplea</taxon>
        <taxon>Dorylaimia</taxon>
        <taxon>Mermithida</taxon>
        <taxon>Mermithoidea</taxon>
        <taxon>Mermithidae</taxon>
        <taxon>Romanomermis</taxon>
    </lineage>
</organism>
<accession>A0A915J8U2</accession>
<protein>
    <submittedName>
        <fullName evidence="3">Transcription factor Iwr1 domain-containing protein</fullName>
    </submittedName>
</protein>
<feature type="compositionally biased region" description="Acidic residues" evidence="1">
    <location>
        <begin position="322"/>
        <end position="335"/>
    </location>
</feature>
<proteinExistence type="predicted"/>